<comment type="caution">
    <text evidence="2">The sequence shown here is derived from an EMBL/GenBank/DDBJ whole genome shotgun (WGS) entry which is preliminary data.</text>
</comment>
<name>A0ABU4FYG8_9BACL</name>
<evidence type="ECO:0000259" key="1">
    <source>
        <dbReference type="Pfam" id="PF14493"/>
    </source>
</evidence>
<accession>A0ABU4FYG8</accession>
<proteinExistence type="predicted"/>
<dbReference type="Proteomes" id="UP001280629">
    <property type="component" value="Unassembled WGS sequence"/>
</dbReference>
<keyword evidence="3" id="KW-1185">Reference proteome</keyword>
<dbReference type="RefSeq" id="WP_317934499.1">
    <property type="nucleotide sequence ID" value="NZ_JAUBDH010000002.1"/>
</dbReference>
<dbReference type="Pfam" id="PF14493">
    <property type="entry name" value="HTH_40"/>
    <property type="match status" value="1"/>
</dbReference>
<sequence>MKLSSIILKIVEKMDGQRSLNASLHVLRGKRSGQTIQDVDYFSIKPFFSLLPKLQESTFLEAVNELNSHELIIEKQGIIYLTQKGRLASAQLPEFRFDGWNYRGQIETFNLRLLLLVQTLSQVRLSKNSFLPITNDRNVQQFIKELLRNLPATRQKTAALLAAELQSCIKQSEMSELQATVISHRLTGAEASGWTWEQLEEALEESRNSLQLELLEGLHRIIALSETTDYARKLPILHKLAEGIRIETPLTESTVITKKLFDQGLSIDEIAVVRKLRSSTIEDHITEIATNDKDFPILQFVELIDLEAVQDEVNRNEVKRLRLLKEKFPHLSYFQLRLILSTAKGERV</sequence>
<gene>
    <name evidence="2" type="ORF">QT716_03450</name>
</gene>
<feature type="domain" description="Helicase Helix-turn-helix" evidence="1">
    <location>
        <begin position="254"/>
        <end position="340"/>
    </location>
</feature>
<organism evidence="2 3">
    <name type="scientific">Sporosarcina aquimarina</name>
    <dbReference type="NCBI Taxonomy" id="114975"/>
    <lineage>
        <taxon>Bacteria</taxon>
        <taxon>Bacillati</taxon>
        <taxon>Bacillota</taxon>
        <taxon>Bacilli</taxon>
        <taxon>Bacillales</taxon>
        <taxon>Caryophanaceae</taxon>
        <taxon>Sporosarcina</taxon>
    </lineage>
</organism>
<evidence type="ECO:0000313" key="3">
    <source>
        <dbReference type="Proteomes" id="UP001280629"/>
    </source>
</evidence>
<reference evidence="2 3" key="1">
    <citation type="submission" date="2023-06" db="EMBL/GenBank/DDBJ databases">
        <title>Sporosarcina sp. nov., isolated from Korean traditional fermented seafood 'Jeotgal'.</title>
        <authorList>
            <person name="Yang A.-I."/>
            <person name="Shin N.-R."/>
        </authorList>
    </citation>
    <scope>NUCLEOTIDE SEQUENCE [LARGE SCALE GENOMIC DNA]</scope>
    <source>
        <strain evidence="2 3">KCTC3840</strain>
    </source>
</reference>
<evidence type="ECO:0000313" key="2">
    <source>
        <dbReference type="EMBL" id="MDW0109103.1"/>
    </source>
</evidence>
<dbReference type="EMBL" id="JAUBDH010000002">
    <property type="protein sequence ID" value="MDW0109103.1"/>
    <property type="molecule type" value="Genomic_DNA"/>
</dbReference>
<dbReference type="InterPro" id="IPR029491">
    <property type="entry name" value="Helicase_HTH"/>
</dbReference>
<protein>
    <submittedName>
        <fullName evidence="2">Helix-turn-helix domain-containing protein</fullName>
    </submittedName>
</protein>